<dbReference type="PANTHER" id="PTHR37944:SF1">
    <property type="entry name" value="PORIN B"/>
    <property type="match status" value="1"/>
</dbReference>
<proteinExistence type="inferred from homology"/>
<keyword evidence="4" id="KW-1185">Reference proteome</keyword>
<sequence>MTPPHTALLDRQSPLKRFLKAMSLAGASALLLAGHIAYARAPMVNIGNAAAAGDESSDGVFGFLSNWKRDANLLGNMWGLRTEMGKAGLVLAIQETSELFANVSGGFHKGPAYDGLTTAVLQMNTQRAFGWYGGTFQISMEQIHGRSLSADNLGVYQTVSGIEADRSTRLWEMWFDQKFLDQQTLDIKIGQQSLDQEWMVSNNALVFANTMFGWPMLPSADLPGGGPAYPLSSLGVRARYWAATPLYIQGGVFSGSPVHNRTGDPQQHNRSGTSFTLDRGVMAIMEFQYVYPGLGAMVSPDDADALSRVYRIGGWYNSEPFADQYWDTSGTSLASPDSNGTPRRHRGAFSLYAVVDQMLWHSHFDPNRTFNMFARVMGTPQSHRVPIDFSMNFGFTLKDPLPYRQDDTLGLGMGYTHVSHALAKYDRAVRNYSGTYNPTQTGETYMELMYQCQMTGWLQLQPDFQYLFNPSGGIPNPLHPTRRIKDIAVLGLRAIIAL</sequence>
<dbReference type="Proteomes" id="UP001165648">
    <property type="component" value="Unassembled WGS sequence"/>
</dbReference>
<comment type="similarity">
    <text evidence="1 2">Belongs to the OprB family.</text>
</comment>
<dbReference type="InterPro" id="IPR007049">
    <property type="entry name" value="Carb-sel_porin_OprB"/>
</dbReference>
<gene>
    <name evidence="3" type="ORF">NQF64_05280</name>
</gene>
<dbReference type="Gene3D" id="2.40.160.180">
    <property type="entry name" value="Carbohydrate-selective porin OprB"/>
    <property type="match status" value="1"/>
</dbReference>
<evidence type="ECO:0000256" key="2">
    <source>
        <dbReference type="RuleBase" id="RU363072"/>
    </source>
</evidence>
<dbReference type="InterPro" id="IPR038673">
    <property type="entry name" value="OprB_sf"/>
</dbReference>
<protein>
    <submittedName>
        <fullName evidence="3">Carbohydrate porin</fullName>
    </submittedName>
</protein>
<evidence type="ECO:0000313" key="4">
    <source>
        <dbReference type="Proteomes" id="UP001165648"/>
    </source>
</evidence>
<dbReference type="EMBL" id="JANIDW010000002">
    <property type="protein sequence ID" value="MCX5614656.1"/>
    <property type="molecule type" value="Genomic_DNA"/>
</dbReference>
<dbReference type="PANTHER" id="PTHR37944">
    <property type="entry name" value="PORIN B"/>
    <property type="match status" value="1"/>
</dbReference>
<dbReference type="Pfam" id="PF04966">
    <property type="entry name" value="OprB"/>
    <property type="match status" value="1"/>
</dbReference>
<dbReference type="InterPro" id="IPR052932">
    <property type="entry name" value="OprB_Porin"/>
</dbReference>
<organism evidence="3 4">
    <name type="scientific">Bombella saccharophila</name>
    <dbReference type="NCBI Taxonomy" id="2967338"/>
    <lineage>
        <taxon>Bacteria</taxon>
        <taxon>Pseudomonadati</taxon>
        <taxon>Pseudomonadota</taxon>
        <taxon>Alphaproteobacteria</taxon>
        <taxon>Acetobacterales</taxon>
        <taxon>Acetobacteraceae</taxon>
        <taxon>Bombella</taxon>
    </lineage>
</organism>
<evidence type="ECO:0000256" key="1">
    <source>
        <dbReference type="ARBA" id="ARBA00008769"/>
    </source>
</evidence>
<evidence type="ECO:0000313" key="3">
    <source>
        <dbReference type="EMBL" id="MCX5614656.1"/>
    </source>
</evidence>
<name>A0ABT3W6Z5_9PROT</name>
<comment type="caution">
    <text evidence="3">The sequence shown here is derived from an EMBL/GenBank/DDBJ whole genome shotgun (WGS) entry which is preliminary data.</text>
</comment>
<accession>A0ABT3W6Z5</accession>
<reference evidence="3 4" key="1">
    <citation type="submission" date="2022-07" db="EMBL/GenBank/DDBJ databases">
        <title>Bombella genomes.</title>
        <authorList>
            <person name="Harer L."/>
            <person name="Styblova S."/>
            <person name="Ehrmann M."/>
        </authorList>
    </citation>
    <scope>NUCLEOTIDE SEQUENCE [LARGE SCALE GENOMIC DNA]</scope>
    <source>
        <strain evidence="3 4">TMW 2.2558</strain>
    </source>
</reference>
<dbReference type="RefSeq" id="WP_266106722.1">
    <property type="nucleotide sequence ID" value="NZ_JANIDW010000002.1"/>
</dbReference>